<feature type="region of interest" description="Disordered" evidence="1">
    <location>
        <begin position="58"/>
        <end position="136"/>
    </location>
</feature>
<dbReference type="eggNOG" id="ENOG502RNBY">
    <property type="taxonomic scope" value="Eukaryota"/>
</dbReference>
<feature type="region of interest" description="Disordered" evidence="1">
    <location>
        <begin position="1"/>
        <end position="25"/>
    </location>
</feature>
<feature type="region of interest" description="Disordered" evidence="1">
    <location>
        <begin position="353"/>
        <end position="381"/>
    </location>
</feature>
<feature type="compositionally biased region" description="Basic and acidic residues" evidence="1">
    <location>
        <begin position="459"/>
        <end position="482"/>
    </location>
</feature>
<dbReference type="EnsemblFungi" id="MAPG_05218T0">
    <property type="protein sequence ID" value="MAPG_05218T0"/>
    <property type="gene ID" value="MAPG_05218"/>
</dbReference>
<feature type="region of interest" description="Disordered" evidence="1">
    <location>
        <begin position="156"/>
        <end position="245"/>
    </location>
</feature>
<gene>
    <name evidence="2" type="ORF">MAPG_05218</name>
</gene>
<reference evidence="2" key="2">
    <citation type="submission" date="2010-05" db="EMBL/GenBank/DDBJ databases">
        <title>The Genome Sequence of Magnaporthe poae strain ATCC 64411.</title>
        <authorList>
            <consortium name="The Broad Institute Genome Sequencing Platform"/>
            <consortium name="Broad Institute Genome Sequencing Center for Infectious Disease"/>
            <person name="Ma L.-J."/>
            <person name="Dead R."/>
            <person name="Young S."/>
            <person name="Zeng Q."/>
            <person name="Koehrsen M."/>
            <person name="Alvarado L."/>
            <person name="Berlin A."/>
            <person name="Chapman S.B."/>
            <person name="Chen Z."/>
            <person name="Freedman E."/>
            <person name="Gellesch M."/>
            <person name="Goldberg J."/>
            <person name="Griggs A."/>
            <person name="Gujja S."/>
            <person name="Heilman E.R."/>
            <person name="Heiman D."/>
            <person name="Hepburn T."/>
            <person name="Howarth C."/>
            <person name="Jen D."/>
            <person name="Larson L."/>
            <person name="Mehta T."/>
            <person name="Neiman D."/>
            <person name="Pearson M."/>
            <person name="Roberts A."/>
            <person name="Saif S."/>
            <person name="Shea T."/>
            <person name="Shenoy N."/>
            <person name="Sisk P."/>
            <person name="Stolte C."/>
            <person name="Sykes S."/>
            <person name="Walk T."/>
            <person name="White J."/>
            <person name="Yandava C."/>
            <person name="Haas B."/>
            <person name="Nusbaum C."/>
            <person name="Birren B."/>
        </authorList>
    </citation>
    <scope>NUCLEOTIDE SEQUENCE</scope>
    <source>
        <strain evidence="2">ATCC 64411</strain>
    </source>
</reference>
<evidence type="ECO:0000313" key="2">
    <source>
        <dbReference type="EMBL" id="KLU86201.1"/>
    </source>
</evidence>
<organism evidence="3 4">
    <name type="scientific">Magnaporthiopsis poae (strain ATCC 64411 / 73-15)</name>
    <name type="common">Kentucky bluegrass fungus</name>
    <name type="synonym">Magnaporthe poae</name>
    <dbReference type="NCBI Taxonomy" id="644358"/>
    <lineage>
        <taxon>Eukaryota</taxon>
        <taxon>Fungi</taxon>
        <taxon>Dikarya</taxon>
        <taxon>Ascomycota</taxon>
        <taxon>Pezizomycotina</taxon>
        <taxon>Sordariomycetes</taxon>
        <taxon>Sordariomycetidae</taxon>
        <taxon>Magnaporthales</taxon>
        <taxon>Magnaporthaceae</taxon>
        <taxon>Magnaporthiopsis</taxon>
    </lineage>
</organism>
<evidence type="ECO:0000313" key="4">
    <source>
        <dbReference type="Proteomes" id="UP000011715"/>
    </source>
</evidence>
<protein>
    <submittedName>
        <fullName evidence="2 3">Uncharacterized protein</fullName>
    </submittedName>
</protein>
<reference evidence="4" key="1">
    <citation type="submission" date="2010-05" db="EMBL/GenBank/DDBJ databases">
        <title>The genome sequence of Magnaporthe poae strain ATCC 64411.</title>
        <authorList>
            <person name="Ma L.-J."/>
            <person name="Dead R."/>
            <person name="Young S."/>
            <person name="Zeng Q."/>
            <person name="Koehrsen M."/>
            <person name="Alvarado L."/>
            <person name="Berlin A."/>
            <person name="Chapman S.B."/>
            <person name="Chen Z."/>
            <person name="Freedman E."/>
            <person name="Gellesch M."/>
            <person name="Goldberg J."/>
            <person name="Griggs A."/>
            <person name="Gujja S."/>
            <person name="Heilman E.R."/>
            <person name="Heiman D."/>
            <person name="Hepburn T."/>
            <person name="Howarth C."/>
            <person name="Jen D."/>
            <person name="Larson L."/>
            <person name="Mehta T."/>
            <person name="Neiman D."/>
            <person name="Pearson M."/>
            <person name="Roberts A."/>
            <person name="Saif S."/>
            <person name="Shea T."/>
            <person name="Shenoy N."/>
            <person name="Sisk P."/>
            <person name="Stolte C."/>
            <person name="Sykes S."/>
            <person name="Walk T."/>
            <person name="White J."/>
            <person name="Yandava C."/>
            <person name="Haas B."/>
            <person name="Nusbaum C."/>
            <person name="Birren B."/>
        </authorList>
    </citation>
    <scope>NUCLEOTIDE SEQUENCE [LARGE SCALE GENOMIC DNA]</scope>
    <source>
        <strain evidence="4">ATCC 64411 / 73-15</strain>
    </source>
</reference>
<accession>A0A0C4DYT9</accession>
<feature type="region of interest" description="Disordered" evidence="1">
    <location>
        <begin position="450"/>
        <end position="482"/>
    </location>
</feature>
<reference evidence="3" key="4">
    <citation type="journal article" date="2015" name="G3 (Bethesda)">
        <title>Genome sequences of three phytopathogenic species of the Magnaporthaceae family of fungi.</title>
        <authorList>
            <person name="Okagaki L.H."/>
            <person name="Nunes C.C."/>
            <person name="Sailsbery J."/>
            <person name="Clay B."/>
            <person name="Brown D."/>
            <person name="John T."/>
            <person name="Oh Y."/>
            <person name="Young N."/>
            <person name="Fitzgerald M."/>
            <person name="Haas B.J."/>
            <person name="Zeng Q."/>
            <person name="Young S."/>
            <person name="Adiconis X."/>
            <person name="Fan L."/>
            <person name="Levin J.Z."/>
            <person name="Mitchell T.K."/>
            <person name="Okubara P.A."/>
            <person name="Farman M.L."/>
            <person name="Kohn L.M."/>
            <person name="Birren B."/>
            <person name="Ma L.-J."/>
            <person name="Dean R.A."/>
        </authorList>
    </citation>
    <scope>NUCLEOTIDE SEQUENCE</scope>
    <source>
        <strain evidence="3">ATCC 64411 / 73-15</strain>
    </source>
</reference>
<proteinExistence type="predicted"/>
<feature type="compositionally biased region" description="Low complexity" evidence="1">
    <location>
        <begin position="99"/>
        <end position="123"/>
    </location>
</feature>
<evidence type="ECO:0000313" key="3">
    <source>
        <dbReference type="EnsemblFungi" id="MAPG_05218T0"/>
    </source>
</evidence>
<dbReference type="VEuPathDB" id="FungiDB:MAPG_05218"/>
<sequence>MLPSTPGVPQSSMPLSPRAVPTTPITPFMSEKAHIAALQKGTPRPDAVLQRAGRLSTEEEVSWSWEPSRATPQAAISPGSIVDRDGRVFPQKLGKATQAVSSNVSAKSAGSAKSTKATGGAKVSSEPPGSKRGGGWRLVKSATKSALPDHISLVSIKIGRGSGEQKRQQKKKQTDGRPRRVSFDAHPITGYFPPDSEPSAVKKEDAVAQEGNNAWKSLGMAARRKSRASASKMKAHISTGLDKALKRLSPPQKMFQKPKSPSPIPPVVTLAPIGNGFGTERRLAPELDSVFPGGEAERVLTPPPIEERPSKRRSRVFDLNRVNKKLLKGEKERLMREADGGLIAAEAAAFKGTVGDDKDQATPDKKPTPPSQEATGPANEDLSMLLAPDVRMQLQAEREEAELHIKTIPAKQELSQRVREFDFHMTPHKRGSKMCPLTAGKDVCVYHGRKTAPVVESEPPSKRNSVDPAEKASEDKQAPAAA</sequence>
<name>A0A0C4DYT9_MAGP6</name>
<dbReference type="AlphaFoldDB" id="A0A0C4DYT9"/>
<feature type="region of interest" description="Disordered" evidence="1">
    <location>
        <begin position="285"/>
        <end position="313"/>
    </location>
</feature>
<feature type="compositionally biased region" description="Basic and acidic residues" evidence="1">
    <location>
        <begin position="163"/>
        <end position="183"/>
    </location>
</feature>
<dbReference type="EMBL" id="ADBL01001233">
    <property type="status" value="NOT_ANNOTATED_CDS"/>
    <property type="molecule type" value="Genomic_DNA"/>
</dbReference>
<reference evidence="3" key="5">
    <citation type="submission" date="2015-06" db="UniProtKB">
        <authorList>
            <consortium name="EnsemblFungi"/>
        </authorList>
    </citation>
    <scope>IDENTIFICATION</scope>
    <source>
        <strain evidence="3">ATCC 64411</strain>
    </source>
</reference>
<dbReference type="EMBL" id="GL876969">
    <property type="protein sequence ID" value="KLU86201.1"/>
    <property type="molecule type" value="Genomic_DNA"/>
</dbReference>
<keyword evidence="4" id="KW-1185">Reference proteome</keyword>
<dbReference type="OrthoDB" id="10488856at2759"/>
<reference evidence="2" key="3">
    <citation type="submission" date="2011-03" db="EMBL/GenBank/DDBJ databases">
        <title>Annotation of Magnaporthe poae ATCC 64411.</title>
        <authorList>
            <person name="Ma L.-J."/>
            <person name="Dead R."/>
            <person name="Young S.K."/>
            <person name="Zeng Q."/>
            <person name="Gargeya S."/>
            <person name="Fitzgerald M."/>
            <person name="Haas B."/>
            <person name="Abouelleil A."/>
            <person name="Alvarado L."/>
            <person name="Arachchi H.M."/>
            <person name="Berlin A."/>
            <person name="Brown A."/>
            <person name="Chapman S.B."/>
            <person name="Chen Z."/>
            <person name="Dunbar C."/>
            <person name="Freedman E."/>
            <person name="Gearin G."/>
            <person name="Gellesch M."/>
            <person name="Goldberg J."/>
            <person name="Griggs A."/>
            <person name="Gujja S."/>
            <person name="Heiman D."/>
            <person name="Howarth C."/>
            <person name="Larson L."/>
            <person name="Lui A."/>
            <person name="MacDonald P.J.P."/>
            <person name="Mehta T."/>
            <person name="Montmayeur A."/>
            <person name="Murphy C."/>
            <person name="Neiman D."/>
            <person name="Pearson M."/>
            <person name="Priest M."/>
            <person name="Roberts A."/>
            <person name="Saif S."/>
            <person name="Shea T."/>
            <person name="Shenoy N."/>
            <person name="Sisk P."/>
            <person name="Stolte C."/>
            <person name="Sykes S."/>
            <person name="Yandava C."/>
            <person name="Wortman J."/>
            <person name="Nusbaum C."/>
            <person name="Birren B."/>
        </authorList>
    </citation>
    <scope>NUCLEOTIDE SEQUENCE</scope>
    <source>
        <strain evidence="2">ATCC 64411</strain>
    </source>
</reference>
<feature type="compositionally biased region" description="Basic and acidic residues" evidence="1">
    <location>
        <begin position="354"/>
        <end position="367"/>
    </location>
</feature>
<evidence type="ECO:0000256" key="1">
    <source>
        <dbReference type="SAM" id="MobiDB-lite"/>
    </source>
</evidence>
<dbReference type="Proteomes" id="UP000011715">
    <property type="component" value="Unassembled WGS sequence"/>
</dbReference>